<proteinExistence type="predicted"/>
<gene>
    <name evidence="2" type="ORF">D0435_09510</name>
</gene>
<reference evidence="2 3" key="1">
    <citation type="submission" date="2018-08" db="EMBL/GenBank/DDBJ databases">
        <title>Murine metabolic-syndrome-specific gut microbial biobank.</title>
        <authorList>
            <person name="Liu C."/>
        </authorList>
    </citation>
    <scope>NUCLEOTIDE SEQUENCE [LARGE SCALE GENOMIC DNA]</scope>
    <source>
        <strain evidence="2 3">28</strain>
    </source>
</reference>
<dbReference type="InterPro" id="IPR006680">
    <property type="entry name" value="Amidohydro-rel"/>
</dbReference>
<dbReference type="AlphaFoldDB" id="A0A845QMG7"/>
<dbReference type="CDD" id="cd01299">
    <property type="entry name" value="Met_dep_hydrolase_A"/>
    <property type="match status" value="1"/>
</dbReference>
<accession>A0A845QMG7</accession>
<keyword evidence="3" id="KW-1185">Reference proteome</keyword>
<dbReference type="SUPFAM" id="SSF51556">
    <property type="entry name" value="Metallo-dependent hydrolases"/>
    <property type="match status" value="1"/>
</dbReference>
<comment type="caution">
    <text evidence="2">The sequence shown here is derived from an EMBL/GenBank/DDBJ whole genome shotgun (WGS) entry which is preliminary data.</text>
</comment>
<dbReference type="InterPro" id="IPR051781">
    <property type="entry name" value="Metallo-dep_Hydrolase"/>
</dbReference>
<keyword evidence="2" id="KW-0378">Hydrolase</keyword>
<dbReference type="PANTHER" id="PTHR43135">
    <property type="entry name" value="ALPHA-D-RIBOSE 1-METHYLPHOSPHONATE 5-TRIPHOSPHATE DIPHOSPHATASE"/>
    <property type="match status" value="1"/>
</dbReference>
<dbReference type="Pfam" id="PF01979">
    <property type="entry name" value="Amidohydro_1"/>
    <property type="match status" value="1"/>
</dbReference>
<protein>
    <submittedName>
        <fullName evidence="2">Amidohydrolase family protein</fullName>
    </submittedName>
</protein>
<feature type="domain" description="Amidohydrolase-related" evidence="1">
    <location>
        <begin position="77"/>
        <end position="416"/>
    </location>
</feature>
<evidence type="ECO:0000313" key="3">
    <source>
        <dbReference type="Proteomes" id="UP000446866"/>
    </source>
</evidence>
<dbReference type="Gene3D" id="2.30.40.10">
    <property type="entry name" value="Urease, subunit C, domain 1"/>
    <property type="match status" value="1"/>
</dbReference>
<dbReference type="SUPFAM" id="SSF51338">
    <property type="entry name" value="Composite domain of metallo-dependent hydrolases"/>
    <property type="match status" value="1"/>
</dbReference>
<evidence type="ECO:0000259" key="1">
    <source>
        <dbReference type="Pfam" id="PF01979"/>
    </source>
</evidence>
<dbReference type="EMBL" id="QXWK01000016">
    <property type="protein sequence ID" value="NBH61887.1"/>
    <property type="molecule type" value="Genomic_DNA"/>
</dbReference>
<evidence type="ECO:0000313" key="2">
    <source>
        <dbReference type="EMBL" id="NBH61887.1"/>
    </source>
</evidence>
<name>A0A845QMG7_9FIRM</name>
<dbReference type="Proteomes" id="UP000446866">
    <property type="component" value="Unassembled WGS sequence"/>
</dbReference>
<dbReference type="GO" id="GO:0016810">
    <property type="term" value="F:hydrolase activity, acting on carbon-nitrogen (but not peptide) bonds"/>
    <property type="evidence" value="ECO:0007669"/>
    <property type="project" value="InterPro"/>
</dbReference>
<dbReference type="InterPro" id="IPR011059">
    <property type="entry name" value="Metal-dep_hydrolase_composite"/>
</dbReference>
<sequence length="418" mass="46072">MVLFIFDREYKLMKTKQGGRPMIVIRNCRLVNALTEGYDGSTADVYVKGNKIAQIQAAGTPYEADEPLTVIDGTGKTLIPGLIEMHAHLYGFIFNYYELQCMPEGKIIFGVVDFANEYLKQGFTMIRDCGSSYNAVATVRNAIEEGIIKGPRLVPCGLIITPTETGNDCFSDLYLEADGPWEMRKAVRTELQKGNDFIKLMVSGAFMNEGAEPGIQVAELDEIEAAVAAARRKNTYVCAHCHGASSIKDAIRAGVRTIEHGTFLDDEGLQMLKESKDCYLVPTGAVGLYCLDISNPDITQELYEKSKAAAQIEIDNINRAYRGGLKLGFGSDIDLEALRKHPGYEFIARKEYYNFEDLDILIQATKNSAEIMGYGDELGTVAVGKLADLVLVDGNPDEDIYVMTKPPVHVLKDGEILV</sequence>
<dbReference type="InterPro" id="IPR057744">
    <property type="entry name" value="OTAase-like"/>
</dbReference>
<dbReference type="Gene3D" id="3.20.20.140">
    <property type="entry name" value="Metal-dependent hydrolases"/>
    <property type="match status" value="1"/>
</dbReference>
<dbReference type="PANTHER" id="PTHR43135:SF3">
    <property type="entry name" value="ALPHA-D-RIBOSE 1-METHYLPHOSPHONATE 5-TRIPHOSPHATE DIPHOSPHATASE"/>
    <property type="match status" value="1"/>
</dbReference>
<dbReference type="InterPro" id="IPR032466">
    <property type="entry name" value="Metal_Hydrolase"/>
</dbReference>
<organism evidence="2 3">
    <name type="scientific">Anaerotruncus colihominis</name>
    <dbReference type="NCBI Taxonomy" id="169435"/>
    <lineage>
        <taxon>Bacteria</taxon>
        <taxon>Bacillati</taxon>
        <taxon>Bacillota</taxon>
        <taxon>Clostridia</taxon>
        <taxon>Eubacteriales</taxon>
        <taxon>Oscillospiraceae</taxon>
        <taxon>Anaerotruncus</taxon>
    </lineage>
</organism>